<proteinExistence type="predicted"/>
<dbReference type="InterPro" id="IPR018834">
    <property type="entry name" value="DNA/RNA-bd_Est1-type"/>
</dbReference>
<dbReference type="GO" id="GO:0000184">
    <property type="term" value="P:nuclear-transcribed mRNA catabolic process, nonsense-mediated decay"/>
    <property type="evidence" value="ECO:0007669"/>
    <property type="project" value="TreeGrafter"/>
</dbReference>
<gene>
    <name evidence="4" type="ORF">WJX72_001469</name>
</gene>
<dbReference type="InterPro" id="IPR011990">
    <property type="entry name" value="TPR-like_helical_dom_sf"/>
</dbReference>
<dbReference type="PANTHER" id="PTHR15696:SF0">
    <property type="entry name" value="TELOMERASE-BINDING PROTEIN EST1A"/>
    <property type="match status" value="1"/>
</dbReference>
<feature type="region of interest" description="Disordered" evidence="1">
    <location>
        <begin position="572"/>
        <end position="660"/>
    </location>
</feature>
<feature type="domain" description="DNA/RNA-binding" evidence="2">
    <location>
        <begin position="174"/>
        <end position="474"/>
    </location>
</feature>
<organism evidence="4 5">
    <name type="scientific">[Myrmecia] bisecta</name>
    <dbReference type="NCBI Taxonomy" id="41462"/>
    <lineage>
        <taxon>Eukaryota</taxon>
        <taxon>Viridiplantae</taxon>
        <taxon>Chlorophyta</taxon>
        <taxon>core chlorophytes</taxon>
        <taxon>Trebouxiophyceae</taxon>
        <taxon>Trebouxiales</taxon>
        <taxon>Trebouxiaceae</taxon>
        <taxon>Myrmecia</taxon>
    </lineage>
</organism>
<reference evidence="4 5" key="1">
    <citation type="journal article" date="2024" name="Nat. Commun.">
        <title>Phylogenomics reveals the evolutionary origins of lichenization in chlorophyte algae.</title>
        <authorList>
            <person name="Puginier C."/>
            <person name="Libourel C."/>
            <person name="Otte J."/>
            <person name="Skaloud P."/>
            <person name="Haon M."/>
            <person name="Grisel S."/>
            <person name="Petersen M."/>
            <person name="Berrin J.G."/>
            <person name="Delaux P.M."/>
            <person name="Dal Grande F."/>
            <person name="Keller J."/>
        </authorList>
    </citation>
    <scope>NUCLEOTIDE SEQUENCE [LARGE SCALE GENOMIC DNA]</scope>
    <source>
        <strain evidence="4 5">SAG 2043</strain>
    </source>
</reference>
<dbReference type="EMBL" id="JALJOR010000004">
    <property type="protein sequence ID" value="KAK9817739.1"/>
    <property type="molecule type" value="Genomic_DNA"/>
</dbReference>
<dbReference type="InterPro" id="IPR019458">
    <property type="entry name" value="Est1-like_N"/>
</dbReference>
<evidence type="ECO:0000259" key="3">
    <source>
        <dbReference type="Pfam" id="PF10374"/>
    </source>
</evidence>
<sequence>MQLEKQVRALLKEKQFYDSTVRAARAQLRNAYCAVLFQDYAGSQAKEVEQALWKSVFYRPIEEFRRRIKMSAMAGEKGKELLKKVKSAFAKFLEDAIGFYKLLALRLQATYGNVGFQLDADDAPELLNAELPPAAAQPQDCRISVYRCCICIGDLARYYEANVSEQPKKDWRVAEKYYRKAMQIFPEGGNSYNQLAVLATYTDNELGAVYHYFRSLAVPLPFLIARENLNLLFEQTRAKHAKLTASQRPGRGGGAREKLPMNLLQQQMCLGFIRLHGMLFTKINLDQFADVLAAVAADLEDFLSRPQVTKDQASRRASWVGELLIQLAAMVLFSVQNISWTPDGHKPGYSDIAARTELRQAALALAYMFIAKVAMAAVAAGNNGQLLTSPLMPCLNILLQWLATHPDVIRVQDPGGTEVASRSAAWSSLAQLVACAAGFAQRMHLSLAADEQAIQREALEEDMQLRAFVPLAEAQVSLLVGRPPPQQPYQERLLSVMASVRAIARHLDSEPDAMPIPAHPAAPAGLAAAMAQFRAAVGQAFKEEVAAPAAPQNGTEAEDDEEVIVYTPGHATSSAQKAASGAAPAATTPADSRLSQDPFSRPSSRPLSPIVGWSGTSGGAWGASAEQPPGYGRLAPAGGAHDGHILSPPPSVLPTASHLLSNGSGGSSSLFGRDMFAAARTHSSASDPRQGGQELGGRGSSLFSSFLESNQQQPQQQQQEGYGAAAAGGRLSQPNNPYGGLSQGSEAAYGGGPAGYGQFPGGLLEESAAAHAMDGPGRSIGAGHQGWPTRPSHSLVRARASPRRASRMPPKEAQWLATLATSHALFQGRIGLRARHAQWLCVAAPLDAFEAG</sequence>
<comment type="caution">
    <text evidence="4">The sequence shown here is derived from an EMBL/GenBank/DDBJ whole genome shotgun (WGS) entry which is preliminary data.</text>
</comment>
<protein>
    <recommendedName>
        <fullName evidence="6">Protein SMG7</fullName>
    </recommendedName>
</protein>
<name>A0AAW1QBH4_9CHLO</name>
<evidence type="ECO:0000256" key="1">
    <source>
        <dbReference type="SAM" id="MobiDB-lite"/>
    </source>
</evidence>
<evidence type="ECO:0008006" key="6">
    <source>
        <dbReference type="Google" id="ProtNLM"/>
    </source>
</evidence>
<evidence type="ECO:0000313" key="5">
    <source>
        <dbReference type="Proteomes" id="UP001489004"/>
    </source>
</evidence>
<dbReference type="AlphaFoldDB" id="A0AAW1QBH4"/>
<dbReference type="PANTHER" id="PTHR15696">
    <property type="entry name" value="SMG-7 SUPPRESSOR WITH MORPHOLOGICAL EFFECT ON GENITALIA PROTEIN 7"/>
    <property type="match status" value="1"/>
</dbReference>
<dbReference type="Gene3D" id="1.25.40.10">
    <property type="entry name" value="Tetratricopeptide repeat domain"/>
    <property type="match status" value="1"/>
</dbReference>
<dbReference type="SUPFAM" id="SSF48452">
    <property type="entry name" value="TPR-like"/>
    <property type="match status" value="1"/>
</dbReference>
<feature type="domain" description="Telomerase activating protein Est1-like N-terminal" evidence="3">
    <location>
        <begin position="47"/>
        <end position="160"/>
    </location>
</feature>
<feature type="compositionally biased region" description="Low complexity" evidence="1">
    <location>
        <begin position="700"/>
        <end position="729"/>
    </location>
</feature>
<feature type="compositionally biased region" description="Low complexity" evidence="1">
    <location>
        <begin position="598"/>
        <end position="614"/>
    </location>
</feature>
<dbReference type="Pfam" id="PF10373">
    <property type="entry name" value="EST1_DNA_bind"/>
    <property type="match status" value="1"/>
</dbReference>
<dbReference type="GO" id="GO:0042162">
    <property type="term" value="F:telomeric DNA binding"/>
    <property type="evidence" value="ECO:0007669"/>
    <property type="project" value="TreeGrafter"/>
</dbReference>
<dbReference type="InterPro" id="IPR045153">
    <property type="entry name" value="Est1/Ebs1-like"/>
</dbReference>
<dbReference type="GO" id="GO:0005697">
    <property type="term" value="C:telomerase holoenzyme complex"/>
    <property type="evidence" value="ECO:0007669"/>
    <property type="project" value="TreeGrafter"/>
</dbReference>
<dbReference type="GO" id="GO:0070034">
    <property type="term" value="F:telomerase RNA binding"/>
    <property type="evidence" value="ECO:0007669"/>
    <property type="project" value="TreeGrafter"/>
</dbReference>
<keyword evidence="5" id="KW-1185">Reference proteome</keyword>
<feature type="compositionally biased region" description="Low complexity" evidence="1">
    <location>
        <begin position="572"/>
        <end position="590"/>
    </location>
</feature>
<feature type="region of interest" description="Disordered" evidence="1">
    <location>
        <begin position="680"/>
        <end position="746"/>
    </location>
</feature>
<accession>A0AAW1QBH4</accession>
<dbReference type="Pfam" id="PF10374">
    <property type="entry name" value="EST1"/>
    <property type="match status" value="1"/>
</dbReference>
<evidence type="ECO:0000259" key="2">
    <source>
        <dbReference type="Pfam" id="PF10373"/>
    </source>
</evidence>
<dbReference type="Proteomes" id="UP001489004">
    <property type="component" value="Unassembled WGS sequence"/>
</dbReference>
<evidence type="ECO:0000313" key="4">
    <source>
        <dbReference type="EMBL" id="KAK9817739.1"/>
    </source>
</evidence>